<keyword evidence="2" id="KW-0521">NADP</keyword>
<dbReference type="Pfam" id="PF00106">
    <property type="entry name" value="adh_short"/>
    <property type="match status" value="1"/>
</dbReference>
<evidence type="ECO:0000256" key="1">
    <source>
        <dbReference type="ARBA" id="ARBA00006484"/>
    </source>
</evidence>
<dbReference type="GO" id="GO:0005737">
    <property type="term" value="C:cytoplasm"/>
    <property type="evidence" value="ECO:0007669"/>
    <property type="project" value="TreeGrafter"/>
</dbReference>
<evidence type="ECO:0000256" key="2">
    <source>
        <dbReference type="ARBA" id="ARBA00022857"/>
    </source>
</evidence>
<dbReference type="PRINTS" id="PR00080">
    <property type="entry name" value="SDRFAMILY"/>
</dbReference>
<proteinExistence type="inferred from homology"/>
<dbReference type="EMBL" id="MU864950">
    <property type="protein sequence ID" value="KAK4464277.1"/>
    <property type="molecule type" value="Genomic_DNA"/>
</dbReference>
<comment type="caution">
    <text evidence="5">The sequence shown here is derived from an EMBL/GenBank/DDBJ whole genome shotgun (WGS) entry which is preliminary data.</text>
</comment>
<keyword evidence="6" id="KW-1185">Reference proteome</keyword>
<gene>
    <name evidence="5" type="ORF">QBC42DRAFT_221123</name>
</gene>
<dbReference type="Proteomes" id="UP001321749">
    <property type="component" value="Unassembled WGS sequence"/>
</dbReference>
<dbReference type="PANTHER" id="PTHR44229:SF4">
    <property type="entry name" value="15-HYDROXYPROSTAGLANDIN DEHYDROGENASE [NAD(+)]"/>
    <property type="match status" value="1"/>
</dbReference>
<reference evidence="5" key="1">
    <citation type="journal article" date="2023" name="Mol. Phylogenet. Evol.">
        <title>Genome-scale phylogeny and comparative genomics of the fungal order Sordariales.</title>
        <authorList>
            <person name="Hensen N."/>
            <person name="Bonometti L."/>
            <person name="Westerberg I."/>
            <person name="Brannstrom I.O."/>
            <person name="Guillou S."/>
            <person name="Cros-Aarteil S."/>
            <person name="Calhoun S."/>
            <person name="Haridas S."/>
            <person name="Kuo A."/>
            <person name="Mondo S."/>
            <person name="Pangilinan J."/>
            <person name="Riley R."/>
            <person name="LaButti K."/>
            <person name="Andreopoulos B."/>
            <person name="Lipzen A."/>
            <person name="Chen C."/>
            <person name="Yan M."/>
            <person name="Daum C."/>
            <person name="Ng V."/>
            <person name="Clum A."/>
            <person name="Steindorff A."/>
            <person name="Ohm R.A."/>
            <person name="Martin F."/>
            <person name="Silar P."/>
            <person name="Natvig D.O."/>
            <person name="Lalanne C."/>
            <person name="Gautier V."/>
            <person name="Ament-Velasquez S.L."/>
            <person name="Kruys A."/>
            <person name="Hutchinson M.I."/>
            <person name="Powell A.J."/>
            <person name="Barry K."/>
            <person name="Miller A.N."/>
            <person name="Grigoriev I.V."/>
            <person name="Debuchy R."/>
            <person name="Gladieux P."/>
            <person name="Hiltunen Thoren M."/>
            <person name="Johannesson H."/>
        </authorList>
    </citation>
    <scope>NUCLEOTIDE SEQUENCE</scope>
    <source>
        <strain evidence="5">PSN324</strain>
    </source>
</reference>
<protein>
    <submittedName>
        <fullName evidence="5">Uncharacterized protein</fullName>
    </submittedName>
</protein>
<dbReference type="SUPFAM" id="SSF51735">
    <property type="entry name" value="NAD(P)-binding Rossmann-fold domains"/>
    <property type="match status" value="1"/>
</dbReference>
<evidence type="ECO:0000313" key="6">
    <source>
        <dbReference type="Proteomes" id="UP001321749"/>
    </source>
</evidence>
<dbReference type="PRINTS" id="PR00081">
    <property type="entry name" value="GDHRDH"/>
</dbReference>
<reference evidence="5" key="2">
    <citation type="submission" date="2023-06" db="EMBL/GenBank/DDBJ databases">
        <authorList>
            <consortium name="Lawrence Berkeley National Laboratory"/>
            <person name="Mondo S.J."/>
            <person name="Hensen N."/>
            <person name="Bonometti L."/>
            <person name="Westerberg I."/>
            <person name="Brannstrom I.O."/>
            <person name="Guillou S."/>
            <person name="Cros-Aarteil S."/>
            <person name="Calhoun S."/>
            <person name="Haridas S."/>
            <person name="Kuo A."/>
            <person name="Pangilinan J."/>
            <person name="Riley R."/>
            <person name="Labutti K."/>
            <person name="Andreopoulos B."/>
            <person name="Lipzen A."/>
            <person name="Chen C."/>
            <person name="Yanf M."/>
            <person name="Daum C."/>
            <person name="Ng V."/>
            <person name="Clum A."/>
            <person name="Steindorff A."/>
            <person name="Ohm R."/>
            <person name="Martin F."/>
            <person name="Silar P."/>
            <person name="Natvig D."/>
            <person name="Lalanne C."/>
            <person name="Gautier V."/>
            <person name="Ament-Velasquez S.L."/>
            <person name="Kruys A."/>
            <person name="Hutchinson M.I."/>
            <person name="Powell A.J."/>
            <person name="Barry K."/>
            <person name="Miller A.N."/>
            <person name="Grigoriev I.V."/>
            <person name="Debuchy R."/>
            <person name="Gladieux P."/>
            <person name="Thoren M.H."/>
            <person name="Johannesson H."/>
        </authorList>
    </citation>
    <scope>NUCLEOTIDE SEQUENCE</scope>
    <source>
        <strain evidence="5">PSN324</strain>
    </source>
</reference>
<dbReference type="Gene3D" id="3.40.50.720">
    <property type="entry name" value="NAD(P)-binding Rossmann-like Domain"/>
    <property type="match status" value="1"/>
</dbReference>
<dbReference type="PROSITE" id="PS00061">
    <property type="entry name" value="ADH_SHORT"/>
    <property type="match status" value="1"/>
</dbReference>
<name>A0AAV9HU85_9PEZI</name>
<evidence type="ECO:0000256" key="4">
    <source>
        <dbReference type="RuleBase" id="RU000363"/>
    </source>
</evidence>
<keyword evidence="3" id="KW-0560">Oxidoreductase</keyword>
<evidence type="ECO:0000313" key="5">
    <source>
        <dbReference type="EMBL" id="KAK4464277.1"/>
    </source>
</evidence>
<organism evidence="5 6">
    <name type="scientific">Cladorrhinum samala</name>
    <dbReference type="NCBI Taxonomy" id="585594"/>
    <lineage>
        <taxon>Eukaryota</taxon>
        <taxon>Fungi</taxon>
        <taxon>Dikarya</taxon>
        <taxon>Ascomycota</taxon>
        <taxon>Pezizomycotina</taxon>
        <taxon>Sordariomycetes</taxon>
        <taxon>Sordariomycetidae</taxon>
        <taxon>Sordariales</taxon>
        <taxon>Podosporaceae</taxon>
        <taxon>Cladorrhinum</taxon>
    </lineage>
</organism>
<dbReference type="AlphaFoldDB" id="A0AAV9HU85"/>
<dbReference type="InterPro" id="IPR020904">
    <property type="entry name" value="Sc_DH/Rdtase_CS"/>
</dbReference>
<dbReference type="InterPro" id="IPR036291">
    <property type="entry name" value="NAD(P)-bd_dom_sf"/>
</dbReference>
<dbReference type="GO" id="GO:0016616">
    <property type="term" value="F:oxidoreductase activity, acting on the CH-OH group of donors, NAD or NADP as acceptor"/>
    <property type="evidence" value="ECO:0007669"/>
    <property type="project" value="TreeGrafter"/>
</dbReference>
<dbReference type="PANTHER" id="PTHR44229">
    <property type="entry name" value="15-HYDROXYPROSTAGLANDIN DEHYDROGENASE [NAD(+)]"/>
    <property type="match status" value="1"/>
</dbReference>
<evidence type="ECO:0000256" key="3">
    <source>
        <dbReference type="ARBA" id="ARBA00023002"/>
    </source>
</evidence>
<accession>A0AAV9HU85</accession>
<sequence length="289" mass="30998">MSSIIITGACSGIGLAITKYFASSASSSKRTAIAMLDVNAERGPEVAEQVQREFPYARITFRLCDVGSWEDQADVFRGLCEEQEGPESKKGFFEGRGVDVVVANAGVSEQGKTTLVGHGDTEGGGPVKPKVGVLEINLLGVIYSVNLAVHYMNLKPKDVKHKGLIICTASNAGLYPLPTAPLYAASKAGVIGLVRSTAQLIESKGIRINALAPAVLETNIAPSKDLFKHMIVTPMETLIKGVDRFVHDDTLSGAVAEIHGDKVTLRPPHEFVDEDTKNNIEMFWTLGYA</sequence>
<comment type="similarity">
    <text evidence="1 4">Belongs to the short-chain dehydrogenases/reductases (SDR) family.</text>
</comment>
<dbReference type="InterPro" id="IPR002347">
    <property type="entry name" value="SDR_fam"/>
</dbReference>